<proteinExistence type="predicted"/>
<evidence type="ECO:0008006" key="3">
    <source>
        <dbReference type="Google" id="ProtNLM"/>
    </source>
</evidence>
<accession>A0ABM6PV60</accession>
<dbReference type="Proteomes" id="UP000232721">
    <property type="component" value="Chromosome"/>
</dbReference>
<dbReference type="RefSeq" id="WP_208889906.1">
    <property type="nucleotide sequence ID" value="NZ_CP019336.1"/>
</dbReference>
<dbReference type="SUPFAM" id="SSF82185">
    <property type="entry name" value="Histone H3 K4-specific methyltransferase SET7/9 N-terminal domain"/>
    <property type="match status" value="2"/>
</dbReference>
<reference evidence="1 2" key="1">
    <citation type="submission" date="2017-02" db="EMBL/GenBank/DDBJ databases">
        <title>Trade-off between light-utilization and light-protection in marine flavobacteria.</title>
        <authorList>
            <person name="Kumagai Y."/>
            <person name="Yoshizawa S."/>
            <person name="Kogure K."/>
            <person name="Iwasaki W."/>
        </authorList>
    </citation>
    <scope>NUCLEOTIDE SEQUENCE [LARGE SCALE GENOMIC DNA]</scope>
    <source>
        <strain evidence="1 2">KCTC 23670</strain>
    </source>
</reference>
<protein>
    <recommendedName>
        <fullName evidence="3">Toxin-antitoxin system YwqK family antitoxin</fullName>
    </recommendedName>
</protein>
<dbReference type="PROSITE" id="PS51257">
    <property type="entry name" value="PROKAR_LIPOPROTEIN"/>
    <property type="match status" value="1"/>
</dbReference>
<gene>
    <name evidence="1" type="ORF">BTO15_00090</name>
</gene>
<evidence type="ECO:0000313" key="1">
    <source>
        <dbReference type="EMBL" id="AUC20608.1"/>
    </source>
</evidence>
<organism evidence="1 2">
    <name type="scientific">Polaribacter sejongensis</name>
    <dbReference type="NCBI Taxonomy" id="985043"/>
    <lineage>
        <taxon>Bacteria</taxon>
        <taxon>Pseudomonadati</taxon>
        <taxon>Bacteroidota</taxon>
        <taxon>Flavobacteriia</taxon>
        <taxon>Flavobacteriales</taxon>
        <taxon>Flavobacteriaceae</taxon>
    </lineage>
</organism>
<dbReference type="EMBL" id="CP019336">
    <property type="protein sequence ID" value="AUC20608.1"/>
    <property type="molecule type" value="Genomic_DNA"/>
</dbReference>
<dbReference type="InterPro" id="IPR011652">
    <property type="entry name" value="MORN_2"/>
</dbReference>
<name>A0ABM6PV60_9FLAO</name>
<dbReference type="Pfam" id="PF07661">
    <property type="entry name" value="MORN_2"/>
    <property type="match status" value="5"/>
</dbReference>
<dbReference type="Gene3D" id="3.90.930.1">
    <property type="match status" value="2"/>
</dbReference>
<sequence>MKFRYLILFLITFSSCKDEISDKKFRNENHVFYKENGKAGEWLKINPELEIKLPKSHSTYFFPNGNRYAELKVTDSFPNRTLKYFNKKNELIRTVKFKSDSIVSKVFENGYYNSYHSNFGLLQSEGLIENNMHQNKWNFYRKDGKTKKQIVEYANDTLQGIREDYWKNGNLKSKTTNIKGKQNGETFHYYETGELEETNFLKNGEVNGISTSYYANGKLKSKCYYWNGIQRDTCKVYYQNSNLKKLEIIKLDTSTSKSTGIVNLYYESGEIEKVLESKNNQVNGKAKLYYKNGNLGQEFNITNNIKKGKVKVYYETGELKYVGFAKDNILDGKIKYYNKEGTIIKTVIRENGIVIDSIIK</sequence>
<keyword evidence="2" id="KW-1185">Reference proteome</keyword>
<evidence type="ECO:0000313" key="2">
    <source>
        <dbReference type="Proteomes" id="UP000232721"/>
    </source>
</evidence>